<dbReference type="Proteomes" id="UP000595374">
    <property type="component" value="Chromosome"/>
</dbReference>
<dbReference type="GO" id="GO:0005886">
    <property type="term" value="C:plasma membrane"/>
    <property type="evidence" value="ECO:0007669"/>
    <property type="project" value="UniProtKB-SubCell"/>
</dbReference>
<feature type="transmembrane region" description="Helical" evidence="8">
    <location>
        <begin position="24"/>
        <end position="46"/>
    </location>
</feature>
<dbReference type="RefSeq" id="WP_198498614.1">
    <property type="nucleotide sequence ID" value="NZ_CP065989.1"/>
</dbReference>
<evidence type="ECO:0000256" key="7">
    <source>
        <dbReference type="SAM" id="MobiDB-lite"/>
    </source>
</evidence>
<dbReference type="InterPro" id="IPR011066">
    <property type="entry name" value="MscS_channel_C_sf"/>
</dbReference>
<evidence type="ECO:0000313" key="12">
    <source>
        <dbReference type="EMBL" id="QQB13416.1"/>
    </source>
</evidence>
<dbReference type="Pfam" id="PF21088">
    <property type="entry name" value="MS_channel_1st"/>
    <property type="match status" value="1"/>
</dbReference>
<evidence type="ECO:0000256" key="4">
    <source>
        <dbReference type="ARBA" id="ARBA00022692"/>
    </source>
</evidence>
<dbReference type="Gene3D" id="1.10.287.1260">
    <property type="match status" value="1"/>
</dbReference>
<feature type="transmembrane region" description="Helical" evidence="8">
    <location>
        <begin position="123"/>
        <end position="145"/>
    </location>
</feature>
<dbReference type="InterPro" id="IPR006685">
    <property type="entry name" value="MscS_channel_2nd"/>
</dbReference>
<evidence type="ECO:0000256" key="6">
    <source>
        <dbReference type="ARBA" id="ARBA00023136"/>
    </source>
</evidence>
<keyword evidence="5 8" id="KW-1133">Transmembrane helix</keyword>
<dbReference type="EMBL" id="CP065989">
    <property type="protein sequence ID" value="QQB13416.1"/>
    <property type="molecule type" value="Genomic_DNA"/>
</dbReference>
<feature type="transmembrane region" description="Helical" evidence="8">
    <location>
        <begin position="95"/>
        <end position="117"/>
    </location>
</feature>
<feature type="domain" description="Mechanosensitive ion channel transmembrane helices 2/3" evidence="11">
    <location>
        <begin position="102"/>
        <end position="142"/>
    </location>
</feature>
<dbReference type="FunFam" id="2.30.30.60:FF:000001">
    <property type="entry name" value="MscS Mechanosensitive ion channel"/>
    <property type="match status" value="1"/>
</dbReference>
<feature type="compositionally biased region" description="Gly residues" evidence="7">
    <location>
        <begin position="353"/>
        <end position="363"/>
    </location>
</feature>
<evidence type="ECO:0000259" key="9">
    <source>
        <dbReference type="Pfam" id="PF00924"/>
    </source>
</evidence>
<evidence type="ECO:0000256" key="2">
    <source>
        <dbReference type="ARBA" id="ARBA00008017"/>
    </source>
</evidence>
<keyword evidence="3" id="KW-1003">Cell membrane</keyword>
<evidence type="ECO:0000256" key="5">
    <source>
        <dbReference type="ARBA" id="ARBA00022989"/>
    </source>
</evidence>
<dbReference type="InterPro" id="IPR049278">
    <property type="entry name" value="MS_channel_C"/>
</dbReference>
<name>A0A7T4DIH9_9MICO</name>
<dbReference type="InterPro" id="IPR010920">
    <property type="entry name" value="LSM_dom_sf"/>
</dbReference>
<gene>
    <name evidence="12" type="ORF">I6H47_11275</name>
</gene>
<comment type="similarity">
    <text evidence="2">Belongs to the MscS (TC 1.A.23) family.</text>
</comment>
<dbReference type="Gene3D" id="2.30.30.60">
    <property type="match status" value="1"/>
</dbReference>
<dbReference type="GO" id="GO:0008381">
    <property type="term" value="F:mechanosensitive monoatomic ion channel activity"/>
    <property type="evidence" value="ECO:0007669"/>
    <property type="project" value="InterPro"/>
</dbReference>
<dbReference type="InterPro" id="IPR011014">
    <property type="entry name" value="MscS_channel_TM-2"/>
</dbReference>
<evidence type="ECO:0000256" key="3">
    <source>
        <dbReference type="ARBA" id="ARBA00022475"/>
    </source>
</evidence>
<dbReference type="SUPFAM" id="SSF82861">
    <property type="entry name" value="Mechanosensitive channel protein MscS (YggB), transmembrane region"/>
    <property type="match status" value="1"/>
</dbReference>
<dbReference type="AlphaFoldDB" id="A0A7T4DIH9"/>
<feature type="domain" description="Mechanosensitive ion channel MscS C-terminal" evidence="10">
    <location>
        <begin position="214"/>
        <end position="301"/>
    </location>
</feature>
<dbReference type="SUPFAM" id="SSF50182">
    <property type="entry name" value="Sm-like ribonucleoproteins"/>
    <property type="match status" value="1"/>
</dbReference>
<evidence type="ECO:0000256" key="8">
    <source>
        <dbReference type="SAM" id="Phobius"/>
    </source>
</evidence>
<keyword evidence="4 8" id="KW-0812">Transmembrane</keyword>
<proteinExistence type="inferred from homology"/>
<dbReference type="Pfam" id="PF00924">
    <property type="entry name" value="MS_channel_2nd"/>
    <property type="match status" value="1"/>
</dbReference>
<organism evidence="12 13">
    <name type="scientific">Brevibacterium casei</name>
    <dbReference type="NCBI Taxonomy" id="33889"/>
    <lineage>
        <taxon>Bacteria</taxon>
        <taxon>Bacillati</taxon>
        <taxon>Actinomycetota</taxon>
        <taxon>Actinomycetes</taxon>
        <taxon>Micrococcales</taxon>
        <taxon>Brevibacteriaceae</taxon>
        <taxon>Brevibacterium</taxon>
    </lineage>
</organism>
<dbReference type="InterPro" id="IPR045276">
    <property type="entry name" value="YbiO_bact"/>
</dbReference>
<dbReference type="Pfam" id="PF21082">
    <property type="entry name" value="MS_channel_3rd"/>
    <property type="match status" value="1"/>
</dbReference>
<dbReference type="PANTHER" id="PTHR30460:SF0">
    <property type="entry name" value="MODERATE CONDUCTANCE MECHANOSENSITIVE CHANNEL YBIO"/>
    <property type="match status" value="1"/>
</dbReference>
<evidence type="ECO:0000313" key="13">
    <source>
        <dbReference type="Proteomes" id="UP000595374"/>
    </source>
</evidence>
<keyword evidence="6 8" id="KW-0472">Membrane</keyword>
<dbReference type="InterPro" id="IPR023408">
    <property type="entry name" value="MscS_beta-dom_sf"/>
</dbReference>
<evidence type="ECO:0000256" key="1">
    <source>
        <dbReference type="ARBA" id="ARBA00004651"/>
    </source>
</evidence>
<protein>
    <submittedName>
        <fullName evidence="12">Mechanosensitive ion channel family protein</fullName>
    </submittedName>
</protein>
<dbReference type="Gene3D" id="3.30.70.100">
    <property type="match status" value="1"/>
</dbReference>
<reference evidence="12 13" key="1">
    <citation type="submission" date="2020-12" db="EMBL/GenBank/DDBJ databases">
        <title>FDA dAtabase for Regulatory Grade micrObial Sequences (FDA-ARGOS): Supporting development and validation of Infectious Disease Dx tests.</title>
        <authorList>
            <person name="Sproer C."/>
            <person name="Gronow S."/>
            <person name="Severitt S."/>
            <person name="Schroder I."/>
            <person name="Tallon L."/>
            <person name="Sadzewicz L."/>
            <person name="Zhao X."/>
            <person name="Boylan J."/>
            <person name="Ott S."/>
            <person name="Bowen H."/>
            <person name="Vavikolanu K."/>
            <person name="Mehta A."/>
            <person name="Aluvathingal J."/>
            <person name="Nadendla S."/>
            <person name="Lowell S."/>
            <person name="Myers T."/>
            <person name="Yan Y."/>
            <person name="Sichtig H."/>
        </authorList>
    </citation>
    <scope>NUCLEOTIDE SEQUENCE [LARGE SCALE GENOMIC DNA]</scope>
    <source>
        <strain evidence="12 13">FDAARGOS_990</strain>
    </source>
</reference>
<accession>A0A7T4DIH9</accession>
<feature type="domain" description="Mechanosensitive ion channel MscS" evidence="9">
    <location>
        <begin position="144"/>
        <end position="207"/>
    </location>
</feature>
<evidence type="ECO:0000259" key="10">
    <source>
        <dbReference type="Pfam" id="PF21082"/>
    </source>
</evidence>
<dbReference type="SUPFAM" id="SSF82689">
    <property type="entry name" value="Mechanosensitive channel protein MscS (YggB), C-terminal domain"/>
    <property type="match status" value="1"/>
</dbReference>
<sequence>MTSDSLETTLLAASQIDWAFLLDVPLRVTIIIVGALIINFLMRIVIRRFAAGVAKGTVGSSKATSRFSTSAMESQFTGIDQATIRERRAQRAQTVGRMLSSVTSIVIAVVASLIVLSELNFNVGPILASAGIAGVAIGFGAQALVKDYLSGFFMVIEDQYGIGDSVDLGEAIGTVEDVGLRTTQVRGLDGTLWHVRNGEILRVGNQSQGWARAVLDIPVAYNTSVATYSKVIADTTKVIEEDPEIADAILEQPEIWGVESLSAQSQVIRTVLKTKPNQQWKVARAFRAELKRQMDKYGIHIPITQETVFRTLPDPTEAAKIKSTNEAEDDSEDHDRESASTGGSGKSPATGRTSGGRAPGGRSTGSRAGAGHKGSGNPEGRKR</sequence>
<comment type="subcellular location">
    <subcellularLocation>
        <location evidence="1">Cell membrane</location>
        <topology evidence="1">Multi-pass membrane protein</topology>
    </subcellularLocation>
</comment>
<evidence type="ECO:0000259" key="11">
    <source>
        <dbReference type="Pfam" id="PF21088"/>
    </source>
</evidence>
<dbReference type="PANTHER" id="PTHR30460">
    <property type="entry name" value="MODERATE CONDUCTANCE MECHANOSENSITIVE CHANNEL YBIO"/>
    <property type="match status" value="1"/>
</dbReference>
<dbReference type="InterPro" id="IPR049142">
    <property type="entry name" value="MS_channel_1st"/>
</dbReference>
<feature type="region of interest" description="Disordered" evidence="7">
    <location>
        <begin position="321"/>
        <end position="383"/>
    </location>
</feature>